<dbReference type="Pfam" id="PF01975">
    <property type="entry name" value="SurE"/>
    <property type="match status" value="1"/>
</dbReference>
<comment type="caution">
    <text evidence="5">The sequence shown here is derived from an EMBL/GenBank/DDBJ whole genome shotgun (WGS) entry which is preliminary data.</text>
</comment>
<dbReference type="NCBIfam" id="TIGR00087">
    <property type="entry name" value="surE"/>
    <property type="match status" value="1"/>
</dbReference>
<evidence type="ECO:0000256" key="3">
    <source>
        <dbReference type="ARBA" id="ARBA00022801"/>
    </source>
</evidence>
<dbReference type="EMBL" id="LGRX02022496">
    <property type="protein sequence ID" value="KAK3255549.1"/>
    <property type="molecule type" value="Genomic_DNA"/>
</dbReference>
<dbReference type="SUPFAM" id="SSF64167">
    <property type="entry name" value="SurE-like"/>
    <property type="match status" value="1"/>
</dbReference>
<dbReference type="InterPro" id="IPR030048">
    <property type="entry name" value="SurE"/>
</dbReference>
<gene>
    <name evidence="5" type="ORF">CYMTET_35273</name>
</gene>
<name>A0AAE0F9H5_9CHLO</name>
<dbReference type="HAMAP" id="MF_00060">
    <property type="entry name" value="SurE"/>
    <property type="match status" value="1"/>
</dbReference>
<comment type="similarity">
    <text evidence="1">Belongs to the SurE nucleotidase family.</text>
</comment>
<dbReference type="Proteomes" id="UP001190700">
    <property type="component" value="Unassembled WGS sequence"/>
</dbReference>
<evidence type="ECO:0000313" key="5">
    <source>
        <dbReference type="EMBL" id="KAK3255549.1"/>
    </source>
</evidence>
<dbReference type="PANTHER" id="PTHR30457">
    <property type="entry name" value="5'-NUCLEOTIDASE SURE"/>
    <property type="match status" value="1"/>
</dbReference>
<evidence type="ECO:0000256" key="1">
    <source>
        <dbReference type="ARBA" id="ARBA00011062"/>
    </source>
</evidence>
<keyword evidence="3" id="KW-0378">Hydrolase</keyword>
<evidence type="ECO:0000256" key="2">
    <source>
        <dbReference type="ARBA" id="ARBA00022723"/>
    </source>
</evidence>
<organism evidence="5 6">
    <name type="scientific">Cymbomonas tetramitiformis</name>
    <dbReference type="NCBI Taxonomy" id="36881"/>
    <lineage>
        <taxon>Eukaryota</taxon>
        <taxon>Viridiplantae</taxon>
        <taxon>Chlorophyta</taxon>
        <taxon>Pyramimonadophyceae</taxon>
        <taxon>Pyramimonadales</taxon>
        <taxon>Pyramimonadaceae</taxon>
        <taxon>Cymbomonas</taxon>
    </lineage>
</organism>
<accession>A0AAE0F9H5</accession>
<dbReference type="GO" id="GO:0008252">
    <property type="term" value="F:nucleotidase activity"/>
    <property type="evidence" value="ECO:0007669"/>
    <property type="project" value="InterPro"/>
</dbReference>
<feature type="domain" description="Survival protein SurE-like phosphatase/nucleotidase" evidence="4">
    <location>
        <begin position="3"/>
        <end position="168"/>
    </location>
</feature>
<proteinExistence type="inferred from homology"/>
<evidence type="ECO:0000259" key="4">
    <source>
        <dbReference type="Pfam" id="PF01975"/>
    </source>
</evidence>
<dbReference type="GO" id="GO:0046872">
    <property type="term" value="F:metal ion binding"/>
    <property type="evidence" value="ECO:0007669"/>
    <property type="project" value="UniProtKB-KW"/>
</dbReference>
<dbReference type="InterPro" id="IPR002828">
    <property type="entry name" value="SurE-like_Pase/nucleotidase"/>
</dbReference>
<evidence type="ECO:0000313" key="6">
    <source>
        <dbReference type="Proteomes" id="UP001190700"/>
    </source>
</evidence>
<keyword evidence="6" id="KW-1185">Reference proteome</keyword>
<dbReference type="AlphaFoldDB" id="A0AAE0F9H5"/>
<dbReference type="InterPro" id="IPR036523">
    <property type="entry name" value="SurE-like_sf"/>
</dbReference>
<keyword evidence="2" id="KW-0479">Metal-binding</keyword>
<dbReference type="PANTHER" id="PTHR30457:SF0">
    <property type="entry name" value="PHOSPHATASE, PUTATIVE (AFU_ORTHOLOGUE AFUA_4G01070)-RELATED"/>
    <property type="match status" value="1"/>
</dbReference>
<dbReference type="Gene3D" id="3.40.1210.10">
    <property type="entry name" value="Survival protein SurE-like phosphatase/nucleotidase"/>
    <property type="match status" value="1"/>
</dbReference>
<reference evidence="5 6" key="1">
    <citation type="journal article" date="2015" name="Genome Biol. Evol.">
        <title>Comparative Genomics of a Bacterivorous Green Alga Reveals Evolutionary Causalities and Consequences of Phago-Mixotrophic Mode of Nutrition.</title>
        <authorList>
            <person name="Burns J.A."/>
            <person name="Paasch A."/>
            <person name="Narechania A."/>
            <person name="Kim E."/>
        </authorList>
    </citation>
    <scope>NUCLEOTIDE SEQUENCE [LARGE SCALE GENOMIC DNA]</scope>
    <source>
        <strain evidence="5 6">PLY_AMNH</strain>
    </source>
</reference>
<protein>
    <recommendedName>
        <fullName evidence="4">Survival protein SurE-like phosphatase/nucleotidase domain-containing protein</fullName>
    </recommendedName>
</protein>
<sequence length="271" mass="29300">MRILVTNDDGYSAPGVHALAHALSSHDVRVVAPQNQKSACSQSITIRGGLSVSKTEFLHTWAIDDGYPADCVKLSLSGVVFDDDWMPELVLSGINQGMNTGNIVYCSGTVGAAREASFHRIPAIAFSMDSFRISNFDRAAHIAKAIVDLVGEHKMPDFCFLNVNIPCESEPGGEDALGVLRKGGPIVGIRKSRLGTSCVVDQSIRQQDGDIKLQAKLLYDSDAQEKQDDAIDLSLGYVTVVAISERNMSMAERYLNQLFEGQVEIGGLKVL</sequence>